<keyword evidence="4" id="KW-1185">Reference proteome</keyword>
<protein>
    <submittedName>
        <fullName evidence="3">Uncharacterized protein</fullName>
    </submittedName>
</protein>
<dbReference type="Pfam" id="PF00239">
    <property type="entry name" value="Resolvase"/>
    <property type="match status" value="1"/>
</dbReference>
<dbReference type="PROSITE" id="PS51737">
    <property type="entry name" value="RECOMBINASE_DNA_BIND"/>
    <property type="match status" value="1"/>
</dbReference>
<dbReference type="InterPro" id="IPR006119">
    <property type="entry name" value="Resolv_N"/>
</dbReference>
<evidence type="ECO:0000259" key="1">
    <source>
        <dbReference type="PROSITE" id="PS51736"/>
    </source>
</evidence>
<dbReference type="Gene3D" id="3.90.1750.20">
    <property type="entry name" value="Putative Large Serine Recombinase, Chain B, Domain 2"/>
    <property type="match status" value="1"/>
</dbReference>
<feature type="domain" description="Recombinase" evidence="2">
    <location>
        <begin position="172"/>
        <end position="313"/>
    </location>
</feature>
<dbReference type="GO" id="GO:0003677">
    <property type="term" value="F:DNA binding"/>
    <property type="evidence" value="ECO:0007669"/>
    <property type="project" value="InterPro"/>
</dbReference>
<dbReference type="PANTHER" id="PTHR30461">
    <property type="entry name" value="DNA-INVERTASE FROM LAMBDOID PROPHAGE"/>
    <property type="match status" value="1"/>
</dbReference>
<proteinExistence type="predicted"/>
<dbReference type="Proteomes" id="UP000045285">
    <property type="component" value="Unassembled WGS sequence"/>
</dbReference>
<accession>A0A090E5T9</accession>
<dbReference type="InterPro" id="IPR036162">
    <property type="entry name" value="Resolvase-like_N_sf"/>
</dbReference>
<dbReference type="InterPro" id="IPR011109">
    <property type="entry name" value="DNA_bind_recombinase_dom"/>
</dbReference>
<dbReference type="PANTHER" id="PTHR30461:SF23">
    <property type="entry name" value="DNA RECOMBINASE-RELATED"/>
    <property type="match status" value="1"/>
</dbReference>
<dbReference type="Pfam" id="PF07508">
    <property type="entry name" value="Recombinase"/>
    <property type="match status" value="1"/>
</dbReference>
<evidence type="ECO:0000259" key="2">
    <source>
        <dbReference type="PROSITE" id="PS51737"/>
    </source>
</evidence>
<evidence type="ECO:0000313" key="4">
    <source>
        <dbReference type="Proteomes" id="UP000045285"/>
    </source>
</evidence>
<sequence>MPDLKVTADHLRRDAYLYIRQSTLRQVAENGESTQRQYGLRDRAIAAGWPVERVHVIDCDLGKSGSSAVARDGFQELVSEVALAKAGVVMGLEVSRLARNSADWHRLLELCALTSTLILDEDGVYDPASFNDRLLLGLKGTMSEAELHFLKARMRGGQLNKASRGDLKIGPPVGLVYLPDGTLALDPDAEVQAALRMVFTTFERLGSATRTVKFFLDEGILFPRRLRKGPHKGELMWAPPRHARILQVLHNPRYAGAFVYGRTRGRPRPGGGVSQIKVDMADWRFVMPDLHPGYIDWERFKANQERLAANAQAYGMQRRAGPVREGSALLQGRVLCGLCGGRMGVHYSQEHGQPVPTYICQETATRRGGKVCQSVPGKVVDPAVGALLVELMTPMTLEVTLAVQRELEARAAEMDTLRRQHIERTRHDAELARRRYMKVDPDNRLVADTLEAEWNEKLRLHTDVVEDYERRAPEEAAALDAETQQRVRDLAEQFPRIWSDPRIDVRERKRILRLLVADVTLVKAETITANVRLSGGATRTLTLERPLPIAQIRKFKPELVAKIDRLLDRHCDREIADILNEGGLRTGEGKPFNLKKIAFIRGAYNLPSRRQRLRDCGLLTTQEVAEHFAIAETTVHQWGRQGLITKVCSDNLNRGLWDIAHDLEIIKGRPGRNAVAARRASITVPSTEQDSL</sequence>
<organism evidence="3 4">
    <name type="scientific">Mesorhizobium plurifarium</name>
    <dbReference type="NCBI Taxonomy" id="69974"/>
    <lineage>
        <taxon>Bacteria</taxon>
        <taxon>Pseudomonadati</taxon>
        <taxon>Pseudomonadota</taxon>
        <taxon>Alphaproteobacteria</taxon>
        <taxon>Hyphomicrobiales</taxon>
        <taxon>Phyllobacteriaceae</taxon>
        <taxon>Mesorhizobium</taxon>
    </lineage>
</organism>
<dbReference type="InterPro" id="IPR025827">
    <property type="entry name" value="Zn_ribbon_recom_dom"/>
</dbReference>
<dbReference type="SUPFAM" id="SSF53041">
    <property type="entry name" value="Resolvase-like"/>
    <property type="match status" value="1"/>
</dbReference>
<dbReference type="InterPro" id="IPR038109">
    <property type="entry name" value="DNA_bind_recomb_sf"/>
</dbReference>
<dbReference type="PROSITE" id="PS51736">
    <property type="entry name" value="RECOMBINASES_3"/>
    <property type="match status" value="1"/>
</dbReference>
<dbReference type="EMBL" id="CCMZ01000044">
    <property type="protein sequence ID" value="CDX24936.1"/>
    <property type="molecule type" value="Genomic_DNA"/>
</dbReference>
<reference evidence="4" key="1">
    <citation type="submission" date="2014-08" db="EMBL/GenBank/DDBJ databases">
        <authorList>
            <person name="Moulin L."/>
        </authorList>
    </citation>
    <scope>NUCLEOTIDE SEQUENCE [LARGE SCALE GENOMIC DNA]</scope>
</reference>
<dbReference type="Pfam" id="PF13408">
    <property type="entry name" value="Zn_ribbon_recom"/>
    <property type="match status" value="1"/>
</dbReference>
<feature type="domain" description="Resolvase/invertase-type recombinase catalytic" evidence="1">
    <location>
        <begin position="14"/>
        <end position="165"/>
    </location>
</feature>
<evidence type="ECO:0000313" key="3">
    <source>
        <dbReference type="EMBL" id="CDX24936.1"/>
    </source>
</evidence>
<dbReference type="InterPro" id="IPR050639">
    <property type="entry name" value="SSR_resolvase"/>
</dbReference>
<dbReference type="AlphaFoldDB" id="A0A090E5T9"/>
<gene>
    <name evidence="3" type="ORF">MPL3356_490020</name>
</gene>
<dbReference type="Gene3D" id="3.40.50.1390">
    <property type="entry name" value="Resolvase, N-terminal catalytic domain"/>
    <property type="match status" value="1"/>
</dbReference>
<dbReference type="CDD" id="cd00338">
    <property type="entry name" value="Ser_Recombinase"/>
    <property type="match status" value="1"/>
</dbReference>
<dbReference type="GO" id="GO:0000150">
    <property type="term" value="F:DNA strand exchange activity"/>
    <property type="evidence" value="ECO:0007669"/>
    <property type="project" value="InterPro"/>
</dbReference>
<name>A0A090E5T9_MESPL</name>
<dbReference type="SMART" id="SM00857">
    <property type="entry name" value="Resolvase"/>
    <property type="match status" value="1"/>
</dbReference>